<dbReference type="AlphaFoldDB" id="A0A7W9GGN9"/>
<protein>
    <submittedName>
        <fullName evidence="2">Uncharacterized protein</fullName>
    </submittedName>
</protein>
<keyword evidence="3" id="KW-1185">Reference proteome</keyword>
<proteinExistence type="predicted"/>
<feature type="region of interest" description="Disordered" evidence="1">
    <location>
        <begin position="177"/>
        <end position="235"/>
    </location>
</feature>
<evidence type="ECO:0000256" key="1">
    <source>
        <dbReference type="SAM" id="MobiDB-lite"/>
    </source>
</evidence>
<dbReference type="EMBL" id="JACHMB010000001">
    <property type="protein sequence ID" value="MBB5783368.1"/>
    <property type="molecule type" value="Genomic_DNA"/>
</dbReference>
<dbReference type="Proteomes" id="UP000579153">
    <property type="component" value="Unassembled WGS sequence"/>
</dbReference>
<gene>
    <name evidence="2" type="ORF">HD596_010124</name>
</gene>
<comment type="caution">
    <text evidence="2">The sequence shown here is derived from an EMBL/GenBank/DDBJ whole genome shotgun (WGS) entry which is preliminary data.</text>
</comment>
<organism evidence="2 3">
    <name type="scientific">Nonomuraea jabiensis</name>
    <dbReference type="NCBI Taxonomy" id="882448"/>
    <lineage>
        <taxon>Bacteria</taxon>
        <taxon>Bacillati</taxon>
        <taxon>Actinomycetota</taxon>
        <taxon>Actinomycetes</taxon>
        <taxon>Streptosporangiales</taxon>
        <taxon>Streptosporangiaceae</taxon>
        <taxon>Nonomuraea</taxon>
    </lineage>
</organism>
<sequence>MIMQNAGLPEAGDCRTGGGRKGPAIIGFRQVLEERCGQARADFHRLAAAIVRPRAASWKELWDKTVAAETERTREQLAAVASGDPAHLGQATVVRTTPGPEPRAFGMCGRLRTWTPLPSNTCARSQAGGGGPTVSRTMTRLINRAGGSGAGSPRTCAMTLAMASRPCTSLSTATVDRAGVAKRPSSSSSQPNTLTSPGTRQPRESAPRTAPMATWSFTATTAVTPHPSGSLRTAS</sequence>
<evidence type="ECO:0000313" key="2">
    <source>
        <dbReference type="EMBL" id="MBB5783368.1"/>
    </source>
</evidence>
<name>A0A7W9GGN9_9ACTN</name>
<feature type="compositionally biased region" description="Polar residues" evidence="1">
    <location>
        <begin position="190"/>
        <end position="199"/>
    </location>
</feature>
<accession>A0A7W9GGN9</accession>
<evidence type="ECO:0000313" key="3">
    <source>
        <dbReference type="Proteomes" id="UP000579153"/>
    </source>
</evidence>
<reference evidence="2 3" key="1">
    <citation type="submission" date="2020-08" db="EMBL/GenBank/DDBJ databases">
        <title>Sequencing the genomes of 1000 actinobacteria strains.</title>
        <authorList>
            <person name="Klenk H.-P."/>
        </authorList>
    </citation>
    <scope>NUCLEOTIDE SEQUENCE [LARGE SCALE GENOMIC DNA]</scope>
    <source>
        <strain evidence="2 3">DSM 45507</strain>
    </source>
</reference>